<evidence type="ECO:0000259" key="1">
    <source>
        <dbReference type="Pfam" id="PF01814"/>
    </source>
</evidence>
<comment type="caution">
    <text evidence="2">The sequence shown here is derived from an EMBL/GenBank/DDBJ whole genome shotgun (WGS) entry which is preliminary data.</text>
</comment>
<dbReference type="RefSeq" id="WP_306727076.1">
    <property type="nucleotide sequence ID" value="NZ_JAVDDT010000001.1"/>
</dbReference>
<proteinExistence type="predicted"/>
<gene>
    <name evidence="2" type="ORF">RBH19_01745</name>
</gene>
<dbReference type="InterPro" id="IPR012312">
    <property type="entry name" value="Hemerythrin-like"/>
</dbReference>
<organism evidence="2 3">
    <name type="scientific">Natronospira bacteriovora</name>
    <dbReference type="NCBI Taxonomy" id="3069753"/>
    <lineage>
        <taxon>Bacteria</taxon>
        <taxon>Pseudomonadati</taxon>
        <taxon>Pseudomonadota</taxon>
        <taxon>Gammaproteobacteria</taxon>
        <taxon>Natronospirales</taxon>
        <taxon>Natronospiraceae</taxon>
        <taxon>Natronospira</taxon>
    </lineage>
</organism>
<accession>A0ABU0W3R3</accession>
<feature type="domain" description="Hemerythrin-like" evidence="1">
    <location>
        <begin position="10"/>
        <end position="122"/>
    </location>
</feature>
<dbReference type="EMBL" id="JAVDDT010000001">
    <property type="protein sequence ID" value="MDQ2068594.1"/>
    <property type="molecule type" value="Genomic_DNA"/>
</dbReference>
<sequence length="151" mass="17831">MKRSAELQPLSREHNVALKLARDARRAAADGSEKDVSEAWRKLSRIWYTEMAVHFRAEEQLLFPILRDNGDHELVSELEREHRAMQKALEDPRRQDRARLSAIGHVLNDHIRREEREVFPRLERLMNDAARRQVQVGLDRMLESMKEREAS</sequence>
<dbReference type="Proteomes" id="UP001239019">
    <property type="component" value="Unassembled WGS sequence"/>
</dbReference>
<reference evidence="2 3" key="1">
    <citation type="submission" date="2023-08" db="EMBL/GenBank/DDBJ databases">
        <title>Whole-genome sequencing of halo(alkali)philic microorganisms from hypersaline lakes.</title>
        <authorList>
            <person name="Sorokin D.Y."/>
            <person name="Abbas B."/>
            <person name="Merkel A.Y."/>
        </authorList>
    </citation>
    <scope>NUCLEOTIDE SEQUENCE [LARGE SCALE GENOMIC DNA]</scope>
    <source>
        <strain evidence="2 3">AB-CW4</strain>
    </source>
</reference>
<name>A0ABU0W3R3_9GAMM</name>
<dbReference type="Gene3D" id="1.20.120.520">
    <property type="entry name" value="nmb1532 protein domain like"/>
    <property type="match status" value="1"/>
</dbReference>
<dbReference type="Pfam" id="PF01814">
    <property type="entry name" value="Hemerythrin"/>
    <property type="match status" value="1"/>
</dbReference>
<keyword evidence="3" id="KW-1185">Reference proteome</keyword>
<evidence type="ECO:0000313" key="3">
    <source>
        <dbReference type="Proteomes" id="UP001239019"/>
    </source>
</evidence>
<protein>
    <submittedName>
        <fullName evidence="2">Hemerythrin domain-containing protein</fullName>
    </submittedName>
</protein>
<evidence type="ECO:0000313" key="2">
    <source>
        <dbReference type="EMBL" id="MDQ2068594.1"/>
    </source>
</evidence>